<dbReference type="Proteomes" id="UP000264492">
    <property type="component" value="Unassembled WGS sequence"/>
</dbReference>
<feature type="signal peptide" evidence="1">
    <location>
        <begin position="1"/>
        <end position="33"/>
    </location>
</feature>
<gene>
    <name evidence="2" type="ORF">DX914_19145</name>
</gene>
<dbReference type="AlphaFoldDB" id="A0A371JWF2"/>
<dbReference type="RefSeq" id="WP_115861837.1">
    <property type="nucleotide sequence ID" value="NZ_QTSU01000005.1"/>
</dbReference>
<keyword evidence="1" id="KW-0732">Signal</keyword>
<name>A0A371JWF2_9GAMM</name>
<keyword evidence="3" id="KW-1185">Reference proteome</keyword>
<dbReference type="EMBL" id="QTSU01000005">
    <property type="protein sequence ID" value="RDZ25981.1"/>
    <property type="molecule type" value="Genomic_DNA"/>
</dbReference>
<accession>A0A371JWF2</accession>
<feature type="chain" id="PRO_5016612771" description="DUF541 domain-containing protein" evidence="1">
    <location>
        <begin position="34"/>
        <end position="170"/>
    </location>
</feature>
<evidence type="ECO:0008006" key="4">
    <source>
        <dbReference type="Google" id="ProtNLM"/>
    </source>
</evidence>
<evidence type="ECO:0000313" key="3">
    <source>
        <dbReference type="Proteomes" id="UP000264492"/>
    </source>
</evidence>
<proteinExistence type="predicted"/>
<dbReference type="OrthoDB" id="6024143at2"/>
<sequence>MNAPQASSARASLHAWARRALCALLLASPLAAAQDAPTALRVTYLVYSGRPNPTLTITDAATVRSLHTQLADALATGAGVPATELPPVLGYNGIRVEAVGATPGARDYTVKGRFLRAESRADAAKAGAASVTARASTSAALVEAQLLKLAEQQGVLNSAVLAAARQAPGK</sequence>
<organism evidence="2 3">
    <name type="scientific">Lysobacter silvisoli</name>
    <dbReference type="NCBI Taxonomy" id="2293254"/>
    <lineage>
        <taxon>Bacteria</taxon>
        <taxon>Pseudomonadati</taxon>
        <taxon>Pseudomonadota</taxon>
        <taxon>Gammaproteobacteria</taxon>
        <taxon>Lysobacterales</taxon>
        <taxon>Lysobacteraceae</taxon>
        <taxon>Lysobacter</taxon>
    </lineage>
</organism>
<comment type="caution">
    <text evidence="2">The sequence shown here is derived from an EMBL/GenBank/DDBJ whole genome shotgun (WGS) entry which is preliminary data.</text>
</comment>
<protein>
    <recommendedName>
        <fullName evidence="4">DUF541 domain-containing protein</fullName>
    </recommendedName>
</protein>
<evidence type="ECO:0000256" key="1">
    <source>
        <dbReference type="SAM" id="SignalP"/>
    </source>
</evidence>
<evidence type="ECO:0000313" key="2">
    <source>
        <dbReference type="EMBL" id="RDZ25981.1"/>
    </source>
</evidence>
<reference evidence="2 3" key="1">
    <citation type="submission" date="2018-08" db="EMBL/GenBank/DDBJ databases">
        <title>Lysobacter sp. zong2l5, whole genome shotgun sequence.</title>
        <authorList>
            <person name="Zhang X."/>
            <person name="Feng G."/>
            <person name="Zhu H."/>
        </authorList>
    </citation>
    <scope>NUCLEOTIDE SEQUENCE [LARGE SCALE GENOMIC DNA]</scope>
    <source>
        <strain evidence="3">zong2l5</strain>
    </source>
</reference>